<evidence type="ECO:0000313" key="3">
    <source>
        <dbReference type="EnsemblMetazoa" id="Aqu2.1.38756_001"/>
    </source>
</evidence>
<dbReference type="InterPro" id="IPR036259">
    <property type="entry name" value="MFS_trans_sf"/>
</dbReference>
<feature type="transmembrane region" description="Helical" evidence="2">
    <location>
        <begin position="181"/>
        <end position="199"/>
    </location>
</feature>
<evidence type="ECO:0000256" key="2">
    <source>
        <dbReference type="SAM" id="Phobius"/>
    </source>
</evidence>
<sequence>MNTMSSSPFPFTSSFTAILLLIWDYLMYAENLLFRYYTASTLKEAAPQSWYSYAFFTLICVAYISFPVFGLLADVCIGRYRAIMIGIVLCFLAWIATGIGSILLWYDSLLLLWFCYGITYLLQFCGYLAFKANIVQYNIDQLVGASADELNTVIYWHAAAVPLMCTIISLAICFVDTTAQLFHIVALSLSGIFLTLALVSHSFFKHKLENASLIKNPIKLIVRVLCYARKHKYPENRSALTYWEEKAPSRLDLGKDKYGGPFTEEEVEDVKTFFHMLPLFIALIGFACSDDFDVFYNASSSHHLFSCLVGNDFGYYLSSFIIVLLHLFVARVCFYKYIPSMLARICTGLLFSLVVVISKLVLFKIKGEQINALYNNSILLVPHIFLGISFFLVVPISLEFTIAQSPVQMRGMMVGLWLASLGMGYLIKIGLKFPFQCQSQNICTNSYYHPIEITIVFLIFILFVILARRYKYRVRENEINIVQIVDEHYQRYMEQEDEYNLITSTEY</sequence>
<feature type="transmembrane region" description="Helical" evidence="2">
    <location>
        <begin position="341"/>
        <end position="363"/>
    </location>
</feature>
<dbReference type="PANTHER" id="PTHR11654">
    <property type="entry name" value="OLIGOPEPTIDE TRANSPORTER-RELATED"/>
    <property type="match status" value="1"/>
</dbReference>
<protein>
    <recommendedName>
        <fullName evidence="4">Major facilitator superfamily (MFS) profile domain-containing protein</fullName>
    </recommendedName>
</protein>
<dbReference type="AlphaFoldDB" id="A0A1X7VFE4"/>
<feature type="transmembrane region" description="Helical" evidence="2">
    <location>
        <begin position="53"/>
        <end position="75"/>
    </location>
</feature>
<name>A0A1X7VFE4_AMPQE</name>
<feature type="transmembrane region" description="Helical" evidence="2">
    <location>
        <begin position="447"/>
        <end position="467"/>
    </location>
</feature>
<organism evidence="3">
    <name type="scientific">Amphimedon queenslandica</name>
    <name type="common">Sponge</name>
    <dbReference type="NCBI Taxonomy" id="400682"/>
    <lineage>
        <taxon>Eukaryota</taxon>
        <taxon>Metazoa</taxon>
        <taxon>Porifera</taxon>
        <taxon>Demospongiae</taxon>
        <taxon>Heteroscleromorpha</taxon>
        <taxon>Haplosclerida</taxon>
        <taxon>Niphatidae</taxon>
        <taxon>Amphimedon</taxon>
    </lineage>
</organism>
<feature type="transmembrane region" description="Helical" evidence="2">
    <location>
        <begin position="414"/>
        <end position="435"/>
    </location>
</feature>
<dbReference type="Gene3D" id="1.20.1250.20">
    <property type="entry name" value="MFS general substrate transporter like domains"/>
    <property type="match status" value="1"/>
</dbReference>
<dbReference type="OrthoDB" id="8904098at2759"/>
<dbReference type="GO" id="GO:0015833">
    <property type="term" value="P:peptide transport"/>
    <property type="evidence" value="ECO:0007669"/>
    <property type="project" value="UniProtKB-KW"/>
</dbReference>
<feature type="transmembrane region" description="Helical" evidence="2">
    <location>
        <begin position="153"/>
        <end position="175"/>
    </location>
</feature>
<evidence type="ECO:0000256" key="1">
    <source>
        <dbReference type="ARBA" id="ARBA00022856"/>
    </source>
</evidence>
<feature type="transmembrane region" description="Helical" evidence="2">
    <location>
        <begin position="315"/>
        <end position="334"/>
    </location>
</feature>
<keyword evidence="1" id="KW-0813">Transport</keyword>
<evidence type="ECO:0008006" key="4">
    <source>
        <dbReference type="Google" id="ProtNLM"/>
    </source>
</evidence>
<feature type="transmembrane region" description="Helical" evidence="2">
    <location>
        <begin position="82"/>
        <end position="105"/>
    </location>
</feature>
<keyword evidence="2" id="KW-1133">Transmembrane helix</keyword>
<feature type="transmembrane region" description="Helical" evidence="2">
    <location>
        <begin position="111"/>
        <end position="132"/>
    </location>
</feature>
<dbReference type="InParanoid" id="A0A1X7VFE4"/>
<keyword evidence="1" id="KW-0571">Peptide transport</keyword>
<dbReference type="EnsemblMetazoa" id="Aqu2.1.38756_001">
    <property type="protein sequence ID" value="Aqu2.1.38756_001"/>
    <property type="gene ID" value="Aqu2.1.38756"/>
</dbReference>
<keyword evidence="2" id="KW-0812">Transmembrane</keyword>
<dbReference type="eggNOG" id="KOG1237">
    <property type="taxonomic scope" value="Eukaryota"/>
</dbReference>
<keyword evidence="1" id="KW-0653">Protein transport</keyword>
<reference evidence="3" key="1">
    <citation type="submission" date="2017-05" db="UniProtKB">
        <authorList>
            <consortium name="EnsemblMetazoa"/>
        </authorList>
    </citation>
    <scope>IDENTIFICATION</scope>
</reference>
<accession>A0A1X7VFE4</accession>
<proteinExistence type="predicted"/>
<feature type="transmembrane region" description="Helical" evidence="2">
    <location>
        <begin position="383"/>
        <end position="402"/>
    </location>
</feature>
<keyword evidence="2" id="KW-0472">Membrane</keyword>
<dbReference type="SUPFAM" id="SSF103473">
    <property type="entry name" value="MFS general substrate transporter"/>
    <property type="match status" value="1"/>
</dbReference>